<feature type="non-terminal residue" evidence="1">
    <location>
        <position position="1"/>
    </location>
</feature>
<accession>A0A9Q0NGC7</accession>
<dbReference type="Proteomes" id="UP001151699">
    <property type="component" value="Chromosome A"/>
</dbReference>
<comment type="caution">
    <text evidence="1">The sequence shown here is derived from an EMBL/GenBank/DDBJ whole genome shotgun (WGS) entry which is preliminary data.</text>
</comment>
<name>A0A9Q0NGC7_9DIPT</name>
<proteinExistence type="predicted"/>
<gene>
    <name evidence="1" type="ORF">Bhyg_04253</name>
</gene>
<evidence type="ECO:0000313" key="1">
    <source>
        <dbReference type="EMBL" id="KAJ6649021.1"/>
    </source>
</evidence>
<dbReference type="AlphaFoldDB" id="A0A9Q0NGC7"/>
<reference evidence="1" key="1">
    <citation type="submission" date="2022-07" db="EMBL/GenBank/DDBJ databases">
        <authorList>
            <person name="Trinca V."/>
            <person name="Uliana J.V.C."/>
            <person name="Torres T.T."/>
            <person name="Ward R.J."/>
            <person name="Monesi N."/>
        </authorList>
    </citation>
    <scope>NUCLEOTIDE SEQUENCE</scope>
    <source>
        <strain evidence="1">HSMRA1968</strain>
        <tissue evidence="1">Whole embryos</tissue>
    </source>
</reference>
<organism evidence="1 2">
    <name type="scientific">Pseudolycoriella hygida</name>
    <dbReference type="NCBI Taxonomy" id="35572"/>
    <lineage>
        <taxon>Eukaryota</taxon>
        <taxon>Metazoa</taxon>
        <taxon>Ecdysozoa</taxon>
        <taxon>Arthropoda</taxon>
        <taxon>Hexapoda</taxon>
        <taxon>Insecta</taxon>
        <taxon>Pterygota</taxon>
        <taxon>Neoptera</taxon>
        <taxon>Endopterygota</taxon>
        <taxon>Diptera</taxon>
        <taxon>Nematocera</taxon>
        <taxon>Sciaroidea</taxon>
        <taxon>Sciaridae</taxon>
        <taxon>Pseudolycoriella</taxon>
    </lineage>
</organism>
<protein>
    <submittedName>
        <fullName evidence="1">Uncharacterized protein</fullName>
    </submittedName>
</protein>
<evidence type="ECO:0000313" key="2">
    <source>
        <dbReference type="Proteomes" id="UP001151699"/>
    </source>
</evidence>
<keyword evidence="2" id="KW-1185">Reference proteome</keyword>
<dbReference type="EMBL" id="WJQU01000001">
    <property type="protein sequence ID" value="KAJ6649021.1"/>
    <property type="molecule type" value="Genomic_DNA"/>
</dbReference>
<sequence>MKKKDMRITRFSRGVRVAMMMTKIKETKKWMWTIRPVRVGKIDNNN</sequence>